<dbReference type="Proteomes" id="UP000691718">
    <property type="component" value="Unassembled WGS sequence"/>
</dbReference>
<keyword evidence="2" id="KW-1185">Reference proteome</keyword>
<evidence type="ECO:0000313" key="1">
    <source>
        <dbReference type="EMBL" id="CAG4943712.1"/>
    </source>
</evidence>
<comment type="caution">
    <text evidence="1">The sequence shown here is derived from an EMBL/GenBank/DDBJ whole genome shotgun (WGS) entry which is preliminary data.</text>
</comment>
<sequence>MVAAIKTVIKILSSALADVSKLKPIEIQQVFLEKGHTMMEVNSVYSTLEKCFTPPLYLPADYAISMRKARPSQPYIIRHVDYKFLRTMKQYLAISHRYVPEKKQEIPLWPKLDHCCTRTVKLSTKCGMMQWNGPFYRRGRRLLYEEAQCLYIAPRKVEKSKFDSLQSLKL</sequence>
<proteinExistence type="predicted"/>
<name>A0A8S3W6R3_PARAO</name>
<accession>A0A8S3W6R3</accession>
<protein>
    <submittedName>
        <fullName evidence="1">(apollo) hypothetical protein</fullName>
    </submittedName>
</protein>
<dbReference type="AlphaFoldDB" id="A0A8S3W6R3"/>
<evidence type="ECO:0000313" key="2">
    <source>
        <dbReference type="Proteomes" id="UP000691718"/>
    </source>
</evidence>
<organism evidence="1 2">
    <name type="scientific">Parnassius apollo</name>
    <name type="common">Apollo butterfly</name>
    <name type="synonym">Papilio apollo</name>
    <dbReference type="NCBI Taxonomy" id="110799"/>
    <lineage>
        <taxon>Eukaryota</taxon>
        <taxon>Metazoa</taxon>
        <taxon>Ecdysozoa</taxon>
        <taxon>Arthropoda</taxon>
        <taxon>Hexapoda</taxon>
        <taxon>Insecta</taxon>
        <taxon>Pterygota</taxon>
        <taxon>Neoptera</taxon>
        <taxon>Endopterygota</taxon>
        <taxon>Lepidoptera</taxon>
        <taxon>Glossata</taxon>
        <taxon>Ditrysia</taxon>
        <taxon>Papilionoidea</taxon>
        <taxon>Papilionidae</taxon>
        <taxon>Parnassiinae</taxon>
        <taxon>Parnassini</taxon>
        <taxon>Parnassius</taxon>
        <taxon>Parnassius</taxon>
    </lineage>
</organism>
<dbReference type="EMBL" id="CAJQZP010000178">
    <property type="protein sequence ID" value="CAG4943712.1"/>
    <property type="molecule type" value="Genomic_DNA"/>
</dbReference>
<reference evidence="1" key="1">
    <citation type="submission" date="2021-04" db="EMBL/GenBank/DDBJ databases">
        <authorList>
            <person name="Tunstrom K."/>
        </authorList>
    </citation>
    <scope>NUCLEOTIDE SEQUENCE</scope>
</reference>
<gene>
    <name evidence="1" type="ORF">PAPOLLO_LOCUS2733</name>
</gene>